<evidence type="ECO:0000313" key="12">
    <source>
        <dbReference type="EMBL" id="SDK06680.1"/>
    </source>
</evidence>
<dbReference type="NCBIfam" id="TIGR04183">
    <property type="entry name" value="Por_Secre_tail"/>
    <property type="match status" value="1"/>
</dbReference>
<organism evidence="11 13">
    <name type="scientific">Flavobacterium glycines</name>
    <dbReference type="NCBI Taxonomy" id="551990"/>
    <lineage>
        <taxon>Bacteria</taxon>
        <taxon>Pseudomonadati</taxon>
        <taxon>Bacteroidota</taxon>
        <taxon>Flavobacteriia</taxon>
        <taxon>Flavobacteriales</taxon>
        <taxon>Flavobacteriaceae</taxon>
        <taxon>Flavobacterium</taxon>
    </lineage>
</organism>
<protein>
    <submittedName>
        <fullName evidence="11">Peptidase S8</fullName>
    </submittedName>
    <submittedName>
        <fullName evidence="12">Por secretion system C-terminal sorting domain-containing protein</fullName>
    </submittedName>
</protein>
<dbReference type="InterPro" id="IPR017317">
    <property type="entry name" value="Pept_S8_subtilisin_bacteroid-2"/>
</dbReference>
<dbReference type="AlphaFoldDB" id="A0A1B9DTY5"/>
<name>A0A1B9DTY5_9FLAO</name>
<dbReference type="InterPro" id="IPR023828">
    <property type="entry name" value="Peptidase_S8_Ser-AS"/>
</dbReference>
<evidence type="ECO:0000256" key="8">
    <source>
        <dbReference type="SAM" id="SignalP"/>
    </source>
</evidence>
<feature type="chain" id="PRO_5008624698" evidence="8">
    <location>
        <begin position="19"/>
        <end position="539"/>
    </location>
</feature>
<keyword evidence="5 6" id="KW-0720">Serine protease</keyword>
<dbReference type="PIRSF" id="PIRSF037903">
    <property type="entry name" value="Subtilisin_rel_GFO_2223"/>
    <property type="match status" value="1"/>
</dbReference>
<evidence type="ECO:0000256" key="1">
    <source>
        <dbReference type="ARBA" id="ARBA00011073"/>
    </source>
</evidence>
<feature type="active site" description="Charge relay system" evidence="6">
    <location>
        <position position="397"/>
    </location>
</feature>
<dbReference type="Proteomes" id="UP000093226">
    <property type="component" value="Unassembled WGS sequence"/>
</dbReference>
<dbReference type="PROSITE" id="PS51892">
    <property type="entry name" value="SUBTILASE"/>
    <property type="match status" value="1"/>
</dbReference>
<dbReference type="EMBL" id="FNEO01000011">
    <property type="protein sequence ID" value="SDK06680.1"/>
    <property type="molecule type" value="Genomic_DNA"/>
</dbReference>
<evidence type="ECO:0000259" key="10">
    <source>
        <dbReference type="Pfam" id="PF18962"/>
    </source>
</evidence>
<evidence type="ECO:0000256" key="3">
    <source>
        <dbReference type="ARBA" id="ARBA00022729"/>
    </source>
</evidence>
<evidence type="ECO:0000256" key="7">
    <source>
        <dbReference type="RuleBase" id="RU003355"/>
    </source>
</evidence>
<feature type="signal peptide" evidence="8">
    <location>
        <begin position="1"/>
        <end position="18"/>
    </location>
</feature>
<dbReference type="STRING" id="551990.SAMN05192550_3264"/>
<evidence type="ECO:0000313" key="13">
    <source>
        <dbReference type="Proteomes" id="UP000093226"/>
    </source>
</evidence>
<comment type="similarity">
    <text evidence="1 6 7">Belongs to the peptidase S8 family.</text>
</comment>
<evidence type="ECO:0000256" key="6">
    <source>
        <dbReference type="PROSITE-ProRule" id="PRU01240"/>
    </source>
</evidence>
<evidence type="ECO:0000256" key="2">
    <source>
        <dbReference type="ARBA" id="ARBA00022670"/>
    </source>
</evidence>
<accession>A0A1B9DTY5</accession>
<dbReference type="Pfam" id="PF00082">
    <property type="entry name" value="Peptidase_S8"/>
    <property type="match status" value="1"/>
</dbReference>
<dbReference type="Pfam" id="PF18962">
    <property type="entry name" value="Por_Secre_tail"/>
    <property type="match status" value="1"/>
</dbReference>
<dbReference type="PROSITE" id="PS00138">
    <property type="entry name" value="SUBTILASE_SER"/>
    <property type="match status" value="1"/>
</dbReference>
<dbReference type="Proteomes" id="UP000182367">
    <property type="component" value="Unassembled WGS sequence"/>
</dbReference>
<keyword evidence="14" id="KW-1185">Reference proteome</keyword>
<sequence length="539" mass="59423">MKKYIILFFVCFPLSVFSQEEAWVYFKTKVNEQYYYENPLQMLSQRALERRSNQNIALDFKDIPINQDFINIIKAVSGIRVMAKSKWMNAIHVRGSQSVINSLKIYVFVDRVDFADKTLNTTNKLVSVSKVALSEENDQKKEKMTVAISGFASQIEMLNGQYLHQQNYKGAGKIIAVLDAGFVGVDQSVAFKRLRDNHQILGGYNFVSGNNSLYTLDSHGTNVLSTMAAYGDNALVGTAIDASYYLFITEDVSSENPVEESLWVEAAEKADSLGVDIINSSLGYTDFDNPAYNHQYSDRNGNAAFISKGAEIAFSRGMLVVVSAGNEGTTSNPFIGAPADALSVITVGAVNLNEQKATFSSVGPTADGRIKPEVMALGQNVIVSDTQGNSVYSNGTSFSAPIISGMLACLWQAYPDASNQEIRDLLLQSSSRYNVPDNNYGYGIPDFNLALNNGTILKKNDFQYFAAFPNPTSDSVSILFPPNFNSGMIWFYSAYGQKVLEKKVISPKDSFSLEALSNGVYFYKIKSDLFSKEGKVIKN</sequence>
<keyword evidence="4 6" id="KW-0378">Hydrolase</keyword>
<dbReference type="GO" id="GO:0004252">
    <property type="term" value="F:serine-type endopeptidase activity"/>
    <property type="evidence" value="ECO:0007669"/>
    <property type="project" value="UniProtKB-UniRule"/>
</dbReference>
<keyword evidence="3 8" id="KW-0732">Signal</keyword>
<dbReference type="InterPro" id="IPR050131">
    <property type="entry name" value="Peptidase_S8_subtilisin-like"/>
</dbReference>
<dbReference type="PRINTS" id="PR00723">
    <property type="entry name" value="SUBTILISIN"/>
</dbReference>
<dbReference type="PANTHER" id="PTHR43806:SF67">
    <property type="entry name" value="EGF-LIKE DOMAIN-CONTAINING PROTEIN"/>
    <property type="match status" value="1"/>
</dbReference>
<dbReference type="InterPro" id="IPR000209">
    <property type="entry name" value="Peptidase_S8/S53_dom"/>
</dbReference>
<dbReference type="RefSeq" id="WP_066325259.1">
    <property type="nucleotide sequence ID" value="NZ_BJVF01000011.1"/>
</dbReference>
<evidence type="ECO:0000313" key="14">
    <source>
        <dbReference type="Proteomes" id="UP000182367"/>
    </source>
</evidence>
<dbReference type="InterPro" id="IPR023827">
    <property type="entry name" value="Peptidase_S8_Asp-AS"/>
</dbReference>
<reference evidence="11" key="2">
    <citation type="submission" date="2016-03" db="EMBL/GenBank/DDBJ databases">
        <authorList>
            <person name="Ploux O."/>
        </authorList>
    </citation>
    <scope>NUCLEOTIDE SEQUENCE</scope>
    <source>
        <strain evidence="11">NBRC 105008</strain>
    </source>
</reference>
<dbReference type="InterPro" id="IPR026444">
    <property type="entry name" value="Secre_tail"/>
</dbReference>
<proteinExistence type="inferred from homology"/>
<dbReference type="OrthoDB" id="1407599at2"/>
<keyword evidence="2 6" id="KW-0645">Protease</keyword>
<feature type="domain" description="Peptidase S8/S53" evidence="9">
    <location>
        <begin position="170"/>
        <end position="443"/>
    </location>
</feature>
<dbReference type="GO" id="GO:0006508">
    <property type="term" value="P:proteolysis"/>
    <property type="evidence" value="ECO:0007669"/>
    <property type="project" value="UniProtKB-KW"/>
</dbReference>
<dbReference type="InterPro" id="IPR036852">
    <property type="entry name" value="Peptidase_S8/S53_dom_sf"/>
</dbReference>
<feature type="active site" description="Charge relay system" evidence="6">
    <location>
        <position position="219"/>
    </location>
</feature>
<dbReference type="SUPFAM" id="SSF52743">
    <property type="entry name" value="Subtilisin-like"/>
    <property type="match status" value="1"/>
</dbReference>
<feature type="active site" description="Charge relay system" evidence="6">
    <location>
        <position position="179"/>
    </location>
</feature>
<evidence type="ECO:0000313" key="11">
    <source>
        <dbReference type="EMBL" id="OCB73134.1"/>
    </source>
</evidence>
<reference evidence="13" key="1">
    <citation type="submission" date="2016-03" db="EMBL/GenBank/DDBJ databases">
        <title>Draft genome sequence of Paenibacillus glacialis DSM 22343.</title>
        <authorList>
            <person name="Shin S.-K."/>
            <person name="Yi H."/>
        </authorList>
    </citation>
    <scope>NUCLEOTIDE SEQUENCE [LARGE SCALE GENOMIC DNA]</scope>
    <source>
        <strain evidence="13">NBRC 105008</strain>
    </source>
</reference>
<dbReference type="InterPro" id="IPR015500">
    <property type="entry name" value="Peptidase_S8_subtilisin-rel"/>
</dbReference>
<evidence type="ECO:0000256" key="4">
    <source>
        <dbReference type="ARBA" id="ARBA00022801"/>
    </source>
</evidence>
<dbReference type="PANTHER" id="PTHR43806">
    <property type="entry name" value="PEPTIDASE S8"/>
    <property type="match status" value="1"/>
</dbReference>
<dbReference type="Gene3D" id="3.40.50.200">
    <property type="entry name" value="Peptidase S8/S53 domain"/>
    <property type="match status" value="1"/>
</dbReference>
<comment type="caution">
    <text evidence="11">The sequence shown here is derived from an EMBL/GenBank/DDBJ whole genome shotgun (WGS) entry which is preliminary data.</text>
</comment>
<dbReference type="PROSITE" id="PS00136">
    <property type="entry name" value="SUBTILASE_ASP"/>
    <property type="match status" value="1"/>
</dbReference>
<feature type="domain" description="Secretion system C-terminal sorting" evidence="10">
    <location>
        <begin position="468"/>
        <end position="534"/>
    </location>
</feature>
<reference evidence="12 14" key="3">
    <citation type="submission" date="2016-10" db="EMBL/GenBank/DDBJ databases">
        <authorList>
            <person name="Varghese N."/>
            <person name="Submissions S."/>
        </authorList>
    </citation>
    <scope>NUCLEOTIDE SEQUENCE [LARGE SCALE GENOMIC DNA]</scope>
    <source>
        <strain evidence="12 14">Gm-149</strain>
    </source>
</reference>
<dbReference type="EMBL" id="LVEO01000006">
    <property type="protein sequence ID" value="OCB73134.1"/>
    <property type="molecule type" value="Genomic_DNA"/>
</dbReference>
<evidence type="ECO:0000256" key="5">
    <source>
        <dbReference type="ARBA" id="ARBA00022825"/>
    </source>
</evidence>
<dbReference type="CDD" id="cd07493">
    <property type="entry name" value="Peptidases_S8_9"/>
    <property type="match status" value="1"/>
</dbReference>
<gene>
    <name evidence="11" type="ORF">FBGL_03595</name>
    <name evidence="12" type="ORF">SAMN05192550_3264</name>
</gene>
<evidence type="ECO:0000259" key="9">
    <source>
        <dbReference type="Pfam" id="PF00082"/>
    </source>
</evidence>